<comment type="pathway">
    <text evidence="11">Porphyrin-containing compound metabolism.</text>
</comment>
<feature type="transmembrane region" description="Helical" evidence="13">
    <location>
        <begin position="350"/>
        <end position="370"/>
    </location>
</feature>
<dbReference type="EMBL" id="CP132508">
    <property type="protein sequence ID" value="WPD19440.1"/>
    <property type="molecule type" value="Genomic_DNA"/>
</dbReference>
<evidence type="ECO:0000256" key="11">
    <source>
        <dbReference type="ARBA" id="ARBA00023444"/>
    </source>
</evidence>
<dbReference type="PANTHER" id="PTHR35457:SF1">
    <property type="entry name" value="HEME A SYNTHASE"/>
    <property type="match status" value="1"/>
</dbReference>
<evidence type="ECO:0000256" key="12">
    <source>
        <dbReference type="SAM" id="MobiDB-lite"/>
    </source>
</evidence>
<dbReference type="PANTHER" id="PTHR35457">
    <property type="entry name" value="HEME A SYNTHASE"/>
    <property type="match status" value="1"/>
</dbReference>
<evidence type="ECO:0000256" key="2">
    <source>
        <dbReference type="ARBA" id="ARBA00022475"/>
    </source>
</evidence>
<keyword evidence="6" id="KW-0560">Oxidoreductase</keyword>
<dbReference type="Proteomes" id="UP001304683">
    <property type="component" value="Chromosome"/>
</dbReference>
<evidence type="ECO:0000256" key="1">
    <source>
        <dbReference type="ARBA" id="ARBA00004141"/>
    </source>
</evidence>
<keyword evidence="8" id="KW-0350">Heme biosynthesis</keyword>
<feature type="compositionally biased region" description="Basic and acidic residues" evidence="12">
    <location>
        <begin position="207"/>
        <end position="220"/>
    </location>
</feature>
<organism evidence="14 15">
    <name type="scientific">Thermaerobacter composti</name>
    <dbReference type="NCBI Taxonomy" id="554949"/>
    <lineage>
        <taxon>Bacteria</taxon>
        <taxon>Bacillati</taxon>
        <taxon>Bacillota</taxon>
        <taxon>Clostridia</taxon>
        <taxon>Eubacteriales</taxon>
        <taxon>Clostridiales Family XVII. Incertae Sedis</taxon>
        <taxon>Thermaerobacter</taxon>
    </lineage>
</organism>
<feature type="region of interest" description="Disordered" evidence="12">
    <location>
        <begin position="186"/>
        <end position="224"/>
    </location>
</feature>
<dbReference type="InterPro" id="IPR003780">
    <property type="entry name" value="COX15/CtaA_fam"/>
</dbReference>
<feature type="transmembrane region" description="Helical" evidence="13">
    <location>
        <begin position="288"/>
        <end position="308"/>
    </location>
</feature>
<comment type="subcellular location">
    <subcellularLocation>
        <location evidence="1">Membrane</location>
        <topology evidence="1">Multi-pass membrane protein</topology>
    </subcellularLocation>
</comment>
<feature type="compositionally biased region" description="Basic and acidic residues" evidence="12">
    <location>
        <begin position="1"/>
        <end position="17"/>
    </location>
</feature>
<feature type="transmembrane region" description="Helical" evidence="13">
    <location>
        <begin position="153"/>
        <end position="172"/>
    </location>
</feature>
<protein>
    <submittedName>
        <fullName evidence="14">COX15/CtaA family protein</fullName>
    </submittedName>
</protein>
<keyword evidence="15" id="KW-1185">Reference proteome</keyword>
<feature type="transmembrane region" description="Helical" evidence="13">
    <location>
        <begin position="377"/>
        <end position="397"/>
    </location>
</feature>
<dbReference type="InterPro" id="IPR050450">
    <property type="entry name" value="COX15/CtaA_HemeA_synthase"/>
</dbReference>
<feature type="region of interest" description="Disordered" evidence="12">
    <location>
        <begin position="1"/>
        <end position="24"/>
    </location>
</feature>
<keyword evidence="9 13" id="KW-0472">Membrane</keyword>
<feature type="compositionally biased region" description="Gly residues" evidence="12">
    <location>
        <begin position="417"/>
        <end position="428"/>
    </location>
</feature>
<feature type="compositionally biased region" description="Low complexity" evidence="12">
    <location>
        <begin position="429"/>
        <end position="439"/>
    </location>
</feature>
<evidence type="ECO:0000256" key="9">
    <source>
        <dbReference type="ARBA" id="ARBA00023136"/>
    </source>
</evidence>
<evidence type="ECO:0000256" key="6">
    <source>
        <dbReference type="ARBA" id="ARBA00023002"/>
    </source>
</evidence>
<feature type="transmembrane region" description="Helical" evidence="13">
    <location>
        <begin position="41"/>
        <end position="63"/>
    </location>
</feature>
<evidence type="ECO:0000256" key="8">
    <source>
        <dbReference type="ARBA" id="ARBA00023133"/>
    </source>
</evidence>
<evidence type="ECO:0000256" key="13">
    <source>
        <dbReference type="SAM" id="Phobius"/>
    </source>
</evidence>
<keyword evidence="4" id="KW-0479">Metal-binding</keyword>
<dbReference type="Pfam" id="PF02628">
    <property type="entry name" value="COX15-CtaA"/>
    <property type="match status" value="1"/>
</dbReference>
<feature type="region of interest" description="Disordered" evidence="12">
    <location>
        <begin position="417"/>
        <end position="439"/>
    </location>
</feature>
<evidence type="ECO:0000256" key="10">
    <source>
        <dbReference type="ARBA" id="ARBA00023157"/>
    </source>
</evidence>
<evidence type="ECO:0000256" key="5">
    <source>
        <dbReference type="ARBA" id="ARBA00022989"/>
    </source>
</evidence>
<evidence type="ECO:0000313" key="15">
    <source>
        <dbReference type="Proteomes" id="UP001304683"/>
    </source>
</evidence>
<dbReference type="RefSeq" id="WP_318750972.1">
    <property type="nucleotide sequence ID" value="NZ_CP132508.1"/>
</dbReference>
<evidence type="ECO:0000256" key="3">
    <source>
        <dbReference type="ARBA" id="ARBA00022692"/>
    </source>
</evidence>
<evidence type="ECO:0000313" key="14">
    <source>
        <dbReference type="EMBL" id="WPD19440.1"/>
    </source>
</evidence>
<reference evidence="14 15" key="1">
    <citation type="submission" date="2023-08" db="EMBL/GenBank/DDBJ databases">
        <title>Genome sequence of Thermaerobacter compostii strain Ins1, a spore-forming filamentous bacterium isolated from a deep geothermal reservoir.</title>
        <authorList>
            <person name="Bregnard D."/>
            <person name="Gonzalez D."/>
            <person name="Junier P."/>
        </authorList>
    </citation>
    <scope>NUCLEOTIDE SEQUENCE [LARGE SCALE GENOMIC DNA]</scope>
    <source>
        <strain evidence="14 15">Ins1</strain>
    </source>
</reference>
<proteinExistence type="predicted"/>
<feature type="transmembrane region" description="Helical" evidence="13">
    <location>
        <begin position="92"/>
        <end position="112"/>
    </location>
</feature>
<keyword evidence="10" id="KW-1015">Disulfide bond</keyword>
<evidence type="ECO:0000256" key="7">
    <source>
        <dbReference type="ARBA" id="ARBA00023004"/>
    </source>
</evidence>
<gene>
    <name evidence="14" type="ORF">Q5761_01875</name>
</gene>
<keyword evidence="5 13" id="KW-1133">Transmembrane helix</keyword>
<evidence type="ECO:0000256" key="4">
    <source>
        <dbReference type="ARBA" id="ARBA00022723"/>
    </source>
</evidence>
<keyword evidence="3 13" id="KW-0812">Transmembrane</keyword>
<accession>A0ABZ0QPL3</accession>
<feature type="transmembrane region" description="Helical" evidence="13">
    <location>
        <begin position="124"/>
        <end position="147"/>
    </location>
</feature>
<keyword evidence="2" id="KW-1003">Cell membrane</keyword>
<name>A0ABZ0QPL3_9FIRM</name>
<sequence>MARTEVRQGSAHGDRRTAVAAAGRAGGDRGANRAVALVPGWLRALAAVATVTMFLVVVAGALVTATGSGEGCGRSWPLCGSPVWTVQAVIEFSHRVVSGVAALVVVALAWAAPRRLGGRRDARWLAGVAVAFLFLQAGLGAGVVLWGQSDAVLALHFGISLVSFASVALLGLRVWRAASSPAAAAAPSGSAARYGDAAGAGPVGGRRRGDGIEPPDRGHDAGAGAAREVAAIPVGWRRAVWGLLAYTYGVVYTGAYVRHTQTSLACPAWPHCGAPWEGAAAIQMAHRLAAGLLVLAVVAMAVAARRVARRADGRPLRSASRAAGVTGTLVEPVAAAWTNPAAPRGALARGLAWAAVLAVLQALSGAYVVLSRLDLPATMLHSSLMALLFTVLCHVALEVAGPGWSVAAYGQPAPGARAGGAGGPGRAGAAGEVGAPAGA</sequence>
<feature type="compositionally biased region" description="Low complexity" evidence="12">
    <location>
        <begin position="186"/>
        <end position="200"/>
    </location>
</feature>
<keyword evidence="7" id="KW-0408">Iron</keyword>